<proteinExistence type="predicted"/>
<sequence>MCHIGTSEEKQKSLVKIILDNYKYIATGDHHSMMINNKNKMYTWGFGGTYAFRNQNENNELLPFELECEEFGKIIEIEKGSQYSAILSSFYN</sequence>
<evidence type="ECO:0000313" key="1">
    <source>
        <dbReference type="EMBL" id="CAG8573532.1"/>
    </source>
</evidence>
<accession>A0A9N9G2U2</accession>
<name>A0A9N9G2U2_9GLOM</name>
<protein>
    <submittedName>
        <fullName evidence="1">2971_t:CDS:1</fullName>
    </submittedName>
</protein>
<organism evidence="1 2">
    <name type="scientific">Cetraspora pellucida</name>
    <dbReference type="NCBI Taxonomy" id="1433469"/>
    <lineage>
        <taxon>Eukaryota</taxon>
        <taxon>Fungi</taxon>
        <taxon>Fungi incertae sedis</taxon>
        <taxon>Mucoromycota</taxon>
        <taxon>Glomeromycotina</taxon>
        <taxon>Glomeromycetes</taxon>
        <taxon>Diversisporales</taxon>
        <taxon>Gigasporaceae</taxon>
        <taxon>Cetraspora</taxon>
    </lineage>
</organism>
<dbReference type="OrthoDB" id="297375at2759"/>
<dbReference type="Proteomes" id="UP000789759">
    <property type="component" value="Unassembled WGS sequence"/>
</dbReference>
<gene>
    <name evidence="1" type="ORF">CPELLU_LOCUS5765</name>
</gene>
<dbReference type="InterPro" id="IPR000408">
    <property type="entry name" value="Reg_chr_condens"/>
</dbReference>
<evidence type="ECO:0000313" key="2">
    <source>
        <dbReference type="Proteomes" id="UP000789759"/>
    </source>
</evidence>
<comment type="caution">
    <text evidence="1">The sequence shown here is derived from an EMBL/GenBank/DDBJ whole genome shotgun (WGS) entry which is preliminary data.</text>
</comment>
<dbReference type="EMBL" id="CAJVQA010003387">
    <property type="protein sequence ID" value="CAG8573532.1"/>
    <property type="molecule type" value="Genomic_DNA"/>
</dbReference>
<dbReference type="AlphaFoldDB" id="A0A9N9G2U2"/>
<dbReference type="SUPFAM" id="SSF50985">
    <property type="entry name" value="RCC1/BLIP-II"/>
    <property type="match status" value="1"/>
</dbReference>
<dbReference type="PROSITE" id="PS00626">
    <property type="entry name" value="RCC1_2"/>
    <property type="match status" value="1"/>
</dbReference>
<reference evidence="1" key="1">
    <citation type="submission" date="2021-06" db="EMBL/GenBank/DDBJ databases">
        <authorList>
            <person name="Kallberg Y."/>
            <person name="Tangrot J."/>
            <person name="Rosling A."/>
        </authorList>
    </citation>
    <scope>NUCLEOTIDE SEQUENCE</scope>
    <source>
        <strain evidence="1">FL966</strain>
    </source>
</reference>
<keyword evidence="2" id="KW-1185">Reference proteome</keyword>
<dbReference type="Gene3D" id="2.130.10.30">
    <property type="entry name" value="Regulator of chromosome condensation 1/beta-lactamase-inhibitor protein II"/>
    <property type="match status" value="1"/>
</dbReference>
<dbReference type="InterPro" id="IPR009091">
    <property type="entry name" value="RCC1/BLIP-II"/>
</dbReference>